<organism evidence="2">
    <name type="scientific">uncultured Alphaproteobacteria bacterium</name>
    <dbReference type="NCBI Taxonomy" id="91750"/>
    <lineage>
        <taxon>Bacteria</taxon>
        <taxon>Pseudomonadati</taxon>
        <taxon>Pseudomonadota</taxon>
        <taxon>Alphaproteobacteria</taxon>
        <taxon>environmental samples</taxon>
    </lineage>
</organism>
<dbReference type="Pfam" id="PF00814">
    <property type="entry name" value="TsaD"/>
    <property type="match status" value="1"/>
</dbReference>
<reference evidence="2" key="1">
    <citation type="submission" date="2020-01" db="EMBL/GenBank/DDBJ databases">
        <title>Gastrointestinal microbiota of LL stock colony Peromyscus leucopus.</title>
        <authorList>
            <person name="Milovic A."/>
            <person name="Bassam K."/>
            <person name="Keay E."/>
            <person name="Barbour A.G."/>
        </authorList>
    </citation>
    <scope>NUCLEOTIDE SEQUENCE</scope>
    <source>
        <strain evidence="2">LL90</strain>
    </source>
</reference>
<dbReference type="InterPro" id="IPR000905">
    <property type="entry name" value="Gcp-like_dom"/>
</dbReference>
<dbReference type="GO" id="GO:0002949">
    <property type="term" value="P:tRNA threonylcarbamoyladenosine modification"/>
    <property type="evidence" value="ECO:0007669"/>
    <property type="project" value="InterPro"/>
</dbReference>
<dbReference type="InterPro" id="IPR043129">
    <property type="entry name" value="ATPase_NBD"/>
</dbReference>
<dbReference type="AlphaFoldDB" id="A0A6M4NN25"/>
<keyword evidence="2" id="KW-0808">Transferase</keyword>
<protein>
    <submittedName>
        <fullName evidence="2">tRNA (Adenosine(37)-N6)-threonylcarbamoyltransferase complex dimerization subunit type 1 TsaB</fullName>
    </submittedName>
</protein>
<feature type="domain" description="Gcp-like" evidence="1">
    <location>
        <begin position="36"/>
        <end position="132"/>
    </location>
</feature>
<evidence type="ECO:0000259" key="1">
    <source>
        <dbReference type="Pfam" id="PF00814"/>
    </source>
</evidence>
<gene>
    <name evidence="2" type="ORF">PlAlph_1630</name>
</gene>
<proteinExistence type="predicted"/>
<accession>A0A6M4NN25</accession>
<sequence length="219" mass="24150">MLNLAFDTTAQSCSVILTRDGVTLDKSIQKMDFGQSEALMPAIKNILDKNGLKMKEIDLVTVCTGPGSFTGVRSSLSAARTFELALPEIGLTGVSAFEAYMEDLAPDELAEVNAVIIETKRNDFYFQAFDVHKKAIEAPQALNYEDIIDKLRNHKVTFTGDGVERFLSKPSGLSLHVINMPDIPPIAALARCGIERWNKKNLDYPKPLYLRAPDVCVKA</sequence>
<dbReference type="NCBIfam" id="TIGR03725">
    <property type="entry name" value="T6A_YeaZ"/>
    <property type="match status" value="1"/>
</dbReference>
<dbReference type="GO" id="GO:0016740">
    <property type="term" value="F:transferase activity"/>
    <property type="evidence" value="ECO:0007669"/>
    <property type="project" value="UniProtKB-KW"/>
</dbReference>
<dbReference type="InterPro" id="IPR022496">
    <property type="entry name" value="T6A_TsaB"/>
</dbReference>
<dbReference type="SUPFAM" id="SSF53067">
    <property type="entry name" value="Actin-like ATPase domain"/>
    <property type="match status" value="1"/>
</dbReference>
<dbReference type="Gene3D" id="3.30.420.40">
    <property type="match status" value="2"/>
</dbReference>
<evidence type="ECO:0000313" key="2">
    <source>
        <dbReference type="EMBL" id="QJR98159.1"/>
    </source>
</evidence>
<name>A0A6M4NN25_9PROT</name>
<dbReference type="EMBL" id="MN990729">
    <property type="protein sequence ID" value="QJR98159.1"/>
    <property type="molecule type" value="Genomic_DNA"/>
</dbReference>